<keyword evidence="3" id="KW-1185">Reference proteome</keyword>
<feature type="transmembrane region" description="Helical" evidence="1">
    <location>
        <begin position="91"/>
        <end position="113"/>
    </location>
</feature>
<protein>
    <submittedName>
        <fullName evidence="2">Uncharacterized protein</fullName>
    </submittedName>
</protein>
<organism evidence="2 3">
    <name type="scientific">Polluticaenibacter yanchengensis</name>
    <dbReference type="NCBI Taxonomy" id="3014562"/>
    <lineage>
        <taxon>Bacteria</taxon>
        <taxon>Pseudomonadati</taxon>
        <taxon>Bacteroidota</taxon>
        <taxon>Chitinophagia</taxon>
        <taxon>Chitinophagales</taxon>
        <taxon>Chitinophagaceae</taxon>
        <taxon>Polluticaenibacter</taxon>
    </lineage>
</organism>
<accession>A0ABT4UEF7</accession>
<feature type="transmembrane region" description="Helical" evidence="1">
    <location>
        <begin position="48"/>
        <end position="66"/>
    </location>
</feature>
<name>A0ABT4UEF7_9BACT</name>
<comment type="caution">
    <text evidence="2">The sequence shown here is derived from an EMBL/GenBank/DDBJ whole genome shotgun (WGS) entry which is preliminary data.</text>
</comment>
<evidence type="ECO:0000313" key="3">
    <source>
        <dbReference type="Proteomes" id="UP001210231"/>
    </source>
</evidence>
<sequence>MKFIVSIILCALTTYCSFLYSEYTPWWLFGAGAFLVGIALPQKGWLSWLAGFLAVFICWSILNAHFDNKSSTSFINQMAEVLKIGKSGTPLIFISAAFGGLIGGFAMLTGNLLRSRKSEV</sequence>
<dbReference type="EMBL" id="JAQGEF010000001">
    <property type="protein sequence ID" value="MDA3613225.1"/>
    <property type="molecule type" value="Genomic_DNA"/>
</dbReference>
<evidence type="ECO:0000256" key="1">
    <source>
        <dbReference type="SAM" id="Phobius"/>
    </source>
</evidence>
<proteinExistence type="predicted"/>
<gene>
    <name evidence="2" type="ORF">O3P16_00270</name>
</gene>
<dbReference type="RefSeq" id="WP_407029558.1">
    <property type="nucleotide sequence ID" value="NZ_JAQGEF010000001.1"/>
</dbReference>
<reference evidence="2 3" key="1">
    <citation type="submission" date="2022-12" db="EMBL/GenBank/DDBJ databases">
        <title>Chitinophagaceae gen. sp. nov., a new member of the family Chitinophagaceae, isolated from soil in a chemical factory.</title>
        <authorList>
            <person name="Ke Z."/>
        </authorList>
    </citation>
    <scope>NUCLEOTIDE SEQUENCE [LARGE SCALE GENOMIC DNA]</scope>
    <source>
        <strain evidence="2 3">LY-5</strain>
    </source>
</reference>
<keyword evidence="1" id="KW-0812">Transmembrane</keyword>
<dbReference type="Proteomes" id="UP001210231">
    <property type="component" value="Unassembled WGS sequence"/>
</dbReference>
<keyword evidence="1" id="KW-1133">Transmembrane helix</keyword>
<evidence type="ECO:0000313" key="2">
    <source>
        <dbReference type="EMBL" id="MDA3613225.1"/>
    </source>
</evidence>
<keyword evidence="1" id="KW-0472">Membrane</keyword>